<dbReference type="OrthoDB" id="2162449at2759"/>
<evidence type="ECO:0000256" key="15">
    <source>
        <dbReference type="ARBA" id="ARBA00023242"/>
    </source>
</evidence>
<evidence type="ECO:0000256" key="6">
    <source>
        <dbReference type="ARBA" id="ARBA00004510"/>
    </source>
</evidence>
<evidence type="ECO:0000256" key="13">
    <source>
        <dbReference type="ARBA" id="ARBA00022777"/>
    </source>
</evidence>
<dbReference type="GO" id="GO:0046872">
    <property type="term" value="F:metal ion binding"/>
    <property type="evidence" value="ECO:0007669"/>
    <property type="project" value="UniProtKB-KW"/>
</dbReference>
<protein>
    <recommendedName>
        <fullName evidence="9">Nucleoside diphosphate kinase B</fullName>
        <ecNumber evidence="8">2.7.4.6</ecNumber>
    </recommendedName>
</protein>
<dbReference type="PROSITE" id="PS51374">
    <property type="entry name" value="NDPK_LIKE"/>
    <property type="match status" value="1"/>
</dbReference>
<name>A0A9D2YIH9_NOTFU</name>
<evidence type="ECO:0000313" key="24">
    <source>
        <dbReference type="Proteomes" id="UP000822369"/>
    </source>
</evidence>
<keyword evidence="17" id="KW-0131">Cell cycle</keyword>
<reference evidence="23" key="1">
    <citation type="submission" date="2020-03" db="EMBL/GenBank/DDBJ databases">
        <title>Intra-Species Differences in Population Size shape Life History and Genome Evolution.</title>
        <authorList>
            <person name="Willemsen D."/>
            <person name="Cui R."/>
            <person name="Valenzano D.R."/>
        </authorList>
    </citation>
    <scope>NUCLEOTIDE SEQUENCE</scope>
    <source>
        <strain evidence="23">GRZ</strain>
        <tissue evidence="23">Whole</tissue>
    </source>
</reference>
<dbReference type="GO" id="GO:0004550">
    <property type="term" value="F:nucleoside diphosphate kinase activity"/>
    <property type="evidence" value="ECO:0007669"/>
    <property type="project" value="UniProtKB-EC"/>
</dbReference>
<evidence type="ECO:0000256" key="5">
    <source>
        <dbReference type="ARBA" id="ARBA00004496"/>
    </source>
</evidence>
<evidence type="ECO:0000256" key="10">
    <source>
        <dbReference type="ARBA" id="ARBA00022490"/>
    </source>
</evidence>
<evidence type="ECO:0000256" key="11">
    <source>
        <dbReference type="ARBA" id="ARBA00022679"/>
    </source>
</evidence>
<dbReference type="Gene3D" id="3.30.70.141">
    <property type="entry name" value="Nucleoside diphosphate kinase-like domain"/>
    <property type="match status" value="1"/>
</dbReference>
<dbReference type="GO" id="GO:0005737">
    <property type="term" value="C:cytoplasm"/>
    <property type="evidence" value="ECO:0007669"/>
    <property type="project" value="UniProtKB-SubCell"/>
</dbReference>
<evidence type="ECO:0000256" key="12">
    <source>
        <dbReference type="ARBA" id="ARBA00022723"/>
    </source>
</evidence>
<dbReference type="GO" id="GO:0001726">
    <property type="term" value="C:ruffle"/>
    <property type="evidence" value="ECO:0007669"/>
    <property type="project" value="UniProtKB-SubCell"/>
</dbReference>
<comment type="cofactor">
    <cofactor evidence="1">
        <name>Mg(2+)</name>
        <dbReference type="ChEBI" id="CHEBI:18420"/>
    </cofactor>
</comment>
<evidence type="ECO:0000313" key="23">
    <source>
        <dbReference type="EMBL" id="KAF7221220.1"/>
    </source>
</evidence>
<proteinExistence type="inferred from homology"/>
<dbReference type="GO" id="GO:0030027">
    <property type="term" value="C:lamellipodium"/>
    <property type="evidence" value="ECO:0007669"/>
    <property type="project" value="UniProtKB-SubCell"/>
</dbReference>
<dbReference type="KEGG" id="nfu:107376674"/>
<dbReference type="InterPro" id="IPR034907">
    <property type="entry name" value="NDK-like_dom"/>
</dbReference>
<dbReference type="InterPro" id="IPR001564">
    <property type="entry name" value="Nucleoside_diP_kinase"/>
</dbReference>
<sequence>MRPRKRSLRDMRELEGLVQKQARIDESGWTGANERTFLAVKPDGVQRKLVGEIVRRFEKRGFKLVGLKLVKASEDVLREHYWDLRNKPFFSRLISYMSSGPVVAMVWQGLDVVKTARKMLGETNPADSLPGTIRGDFCVEVGKVKLRSFTSVKLFFQQHYSAKTISVHRGNHNETGTRKLGKILNHAVGNGCQRESLTSESS</sequence>
<comment type="catalytic activity">
    <reaction evidence="19">
        <text>a ribonucleoside 5'-diphosphate + ATP = a ribonucleoside 5'-triphosphate + ADP</text>
        <dbReference type="Rhea" id="RHEA:18113"/>
        <dbReference type="ChEBI" id="CHEBI:30616"/>
        <dbReference type="ChEBI" id="CHEBI:57930"/>
        <dbReference type="ChEBI" id="CHEBI:61557"/>
        <dbReference type="ChEBI" id="CHEBI:456216"/>
        <dbReference type="EC" id="2.7.4.6"/>
    </reaction>
    <physiologicalReaction direction="left-to-right" evidence="19">
        <dbReference type="Rhea" id="RHEA:18114"/>
    </physiologicalReaction>
</comment>
<evidence type="ECO:0000256" key="20">
    <source>
        <dbReference type="PROSITE-ProRule" id="PRU00706"/>
    </source>
</evidence>
<dbReference type="EC" id="2.7.4.6" evidence="8"/>
<evidence type="ECO:0000256" key="21">
    <source>
        <dbReference type="RuleBase" id="RU004011"/>
    </source>
</evidence>
<gene>
    <name evidence="23" type="primary">nme3</name>
    <name evidence="23" type="ORF">G4P62_003593</name>
</gene>
<dbReference type="PANTHER" id="PTHR11349">
    <property type="entry name" value="NUCLEOSIDE DIPHOSPHATE KINASE"/>
    <property type="match status" value="1"/>
</dbReference>
<evidence type="ECO:0000256" key="1">
    <source>
        <dbReference type="ARBA" id="ARBA00001946"/>
    </source>
</evidence>
<organism evidence="23 24">
    <name type="scientific">Nothobranchius furzeri</name>
    <name type="common">Turquoise killifish</name>
    <dbReference type="NCBI Taxonomy" id="105023"/>
    <lineage>
        <taxon>Eukaryota</taxon>
        <taxon>Metazoa</taxon>
        <taxon>Chordata</taxon>
        <taxon>Craniata</taxon>
        <taxon>Vertebrata</taxon>
        <taxon>Euteleostomi</taxon>
        <taxon>Actinopterygii</taxon>
        <taxon>Neopterygii</taxon>
        <taxon>Teleostei</taxon>
        <taxon>Neoteleostei</taxon>
        <taxon>Acanthomorphata</taxon>
        <taxon>Ovalentaria</taxon>
        <taxon>Atherinomorphae</taxon>
        <taxon>Cyprinodontiformes</taxon>
        <taxon>Nothobranchiidae</taxon>
        <taxon>Nothobranchius</taxon>
    </lineage>
</organism>
<keyword evidence="12" id="KW-0479">Metal-binding</keyword>
<dbReference type="CTD" id="4832"/>
<evidence type="ECO:0000256" key="18">
    <source>
        <dbReference type="ARBA" id="ARBA00044459"/>
    </source>
</evidence>
<dbReference type="SUPFAM" id="SSF54919">
    <property type="entry name" value="Nucleoside diphosphate kinase, NDK"/>
    <property type="match status" value="1"/>
</dbReference>
<keyword evidence="11" id="KW-0808">Transferase</keyword>
<dbReference type="GO" id="GO:0005634">
    <property type="term" value="C:nucleus"/>
    <property type="evidence" value="ECO:0007669"/>
    <property type="project" value="UniProtKB-SubCell"/>
</dbReference>
<dbReference type="FunFam" id="3.30.70.141:FF:000002">
    <property type="entry name" value="Nucleoside diphosphate kinase"/>
    <property type="match status" value="1"/>
</dbReference>
<evidence type="ECO:0000256" key="7">
    <source>
        <dbReference type="ARBA" id="ARBA00008142"/>
    </source>
</evidence>
<dbReference type="GO" id="GO:0006241">
    <property type="term" value="P:CTP biosynthetic process"/>
    <property type="evidence" value="ECO:0007669"/>
    <property type="project" value="InterPro"/>
</dbReference>
<dbReference type="Pfam" id="PF00334">
    <property type="entry name" value="NDK"/>
    <property type="match status" value="1"/>
</dbReference>
<dbReference type="SMART" id="SM00562">
    <property type="entry name" value="NDK"/>
    <property type="match status" value="1"/>
</dbReference>
<evidence type="ECO:0000256" key="16">
    <source>
        <dbReference type="ARBA" id="ARBA00023273"/>
    </source>
</evidence>
<evidence type="ECO:0000256" key="9">
    <source>
        <dbReference type="ARBA" id="ARBA00013499"/>
    </source>
</evidence>
<keyword evidence="14" id="KW-0460">Magnesium</keyword>
<feature type="domain" description="Nucleoside diphosphate kinase-like" evidence="22">
    <location>
        <begin position="33"/>
        <end position="191"/>
    </location>
</feature>
<keyword evidence="16" id="KW-0966">Cell projection</keyword>
<comment type="catalytic activity">
    <reaction evidence="18">
        <text>a 2'-deoxyribonucleoside 5'-diphosphate + ATP = a 2'-deoxyribonucleoside 5'-triphosphate + ADP</text>
        <dbReference type="Rhea" id="RHEA:44640"/>
        <dbReference type="ChEBI" id="CHEBI:30616"/>
        <dbReference type="ChEBI" id="CHEBI:61560"/>
        <dbReference type="ChEBI" id="CHEBI:73316"/>
        <dbReference type="ChEBI" id="CHEBI:456216"/>
        <dbReference type="EC" id="2.7.4.6"/>
    </reaction>
    <physiologicalReaction direction="left-to-right" evidence="18">
        <dbReference type="Rhea" id="RHEA:44641"/>
    </physiologicalReaction>
</comment>
<evidence type="ECO:0000256" key="14">
    <source>
        <dbReference type="ARBA" id="ARBA00022842"/>
    </source>
</evidence>
<keyword evidence="15" id="KW-0539">Nucleus</keyword>
<evidence type="ECO:0000256" key="3">
    <source>
        <dbReference type="ARBA" id="ARBA00004123"/>
    </source>
</evidence>
<evidence type="ECO:0000256" key="2">
    <source>
        <dbReference type="ARBA" id="ARBA00003465"/>
    </source>
</evidence>
<dbReference type="CDD" id="cd04413">
    <property type="entry name" value="NDPk_I"/>
    <property type="match status" value="1"/>
</dbReference>
<dbReference type="PRINTS" id="PR01243">
    <property type="entry name" value="NUCDPKINASE"/>
</dbReference>
<evidence type="ECO:0000256" key="4">
    <source>
        <dbReference type="ARBA" id="ARBA00004466"/>
    </source>
</evidence>
<comment type="similarity">
    <text evidence="7 20 21">Belongs to the NDK family.</text>
</comment>
<dbReference type="RefSeq" id="XP_015801414.1">
    <property type="nucleotide sequence ID" value="XM_015945928.3"/>
</dbReference>
<dbReference type="GO" id="GO:0006183">
    <property type="term" value="P:GTP biosynthetic process"/>
    <property type="evidence" value="ECO:0007669"/>
    <property type="project" value="InterPro"/>
</dbReference>
<dbReference type="AlphaFoldDB" id="A0A9D2YIH9"/>
<comment type="subcellular location">
    <subcellularLocation>
        <location evidence="6">Cell projection</location>
        <location evidence="6">Lamellipodium</location>
    </subcellularLocation>
    <subcellularLocation>
        <location evidence="4">Cell projection</location>
        <location evidence="4">Ruffle</location>
    </subcellularLocation>
    <subcellularLocation>
        <location evidence="5">Cytoplasm</location>
    </subcellularLocation>
    <subcellularLocation>
        <location evidence="3">Nucleus</location>
    </subcellularLocation>
</comment>
<dbReference type="GeneID" id="107376674"/>
<comment type="caution">
    <text evidence="20">Lacks conserved residue(s) required for the propagation of feature annotation.</text>
</comment>
<dbReference type="Proteomes" id="UP000822369">
    <property type="component" value="Chromosome 6"/>
</dbReference>
<evidence type="ECO:0000256" key="8">
    <source>
        <dbReference type="ARBA" id="ARBA00012966"/>
    </source>
</evidence>
<accession>A0A9D2YIH9</accession>
<evidence type="ECO:0000259" key="22">
    <source>
        <dbReference type="SMART" id="SM00562"/>
    </source>
</evidence>
<evidence type="ECO:0000256" key="17">
    <source>
        <dbReference type="ARBA" id="ARBA00023306"/>
    </source>
</evidence>
<comment type="caution">
    <text evidence="23">The sequence shown here is derived from an EMBL/GenBank/DDBJ whole genome shotgun (WGS) entry which is preliminary data.</text>
</comment>
<keyword evidence="10" id="KW-0963">Cytoplasm</keyword>
<evidence type="ECO:0000256" key="19">
    <source>
        <dbReference type="ARBA" id="ARBA00044469"/>
    </source>
</evidence>
<comment type="function">
    <text evidence="2">Major role in the synthesis of nucleoside triphosphates other than ATP.</text>
</comment>
<dbReference type="GO" id="GO:0006228">
    <property type="term" value="P:UTP biosynthetic process"/>
    <property type="evidence" value="ECO:0007669"/>
    <property type="project" value="InterPro"/>
</dbReference>
<keyword evidence="13" id="KW-0418">Kinase</keyword>
<dbReference type="InterPro" id="IPR036850">
    <property type="entry name" value="NDK-like_dom_sf"/>
</dbReference>
<dbReference type="EMBL" id="JAAVVJ010000006">
    <property type="protein sequence ID" value="KAF7221220.1"/>
    <property type="molecule type" value="Genomic_DNA"/>
</dbReference>